<reference evidence="1 2" key="1">
    <citation type="submission" date="2020-10" db="EMBL/GenBank/DDBJ databases">
        <title>Connecting structure to function with the recovery of over 1000 high-quality activated sludge metagenome-assembled genomes encoding full-length rRNA genes using long-read sequencing.</title>
        <authorList>
            <person name="Singleton C.M."/>
            <person name="Petriglieri F."/>
            <person name="Kristensen J.M."/>
            <person name="Kirkegaard R.H."/>
            <person name="Michaelsen T.Y."/>
            <person name="Andersen M.H."/>
            <person name="Karst S.M."/>
            <person name="Dueholm M.S."/>
            <person name="Nielsen P.H."/>
            <person name="Albertsen M."/>
        </authorList>
    </citation>
    <scope>NUCLEOTIDE SEQUENCE [LARGE SCALE GENOMIC DNA]</scope>
    <source>
        <strain evidence="1">EsbW_18-Q3-R4-48_BATAC.463</strain>
    </source>
</reference>
<organism evidence="1 2">
    <name type="scientific">Candidatus Dechloromonas phosphorivorans</name>
    <dbReference type="NCBI Taxonomy" id="2899244"/>
    <lineage>
        <taxon>Bacteria</taxon>
        <taxon>Pseudomonadati</taxon>
        <taxon>Pseudomonadota</taxon>
        <taxon>Betaproteobacteria</taxon>
        <taxon>Rhodocyclales</taxon>
        <taxon>Azonexaceae</taxon>
        <taxon>Dechloromonas</taxon>
    </lineage>
</organism>
<accession>A0A935MYT6</accession>
<dbReference type="Proteomes" id="UP000739411">
    <property type="component" value="Unassembled WGS sequence"/>
</dbReference>
<protein>
    <submittedName>
        <fullName evidence="1">Uncharacterized protein</fullName>
    </submittedName>
</protein>
<proteinExistence type="predicted"/>
<evidence type="ECO:0000313" key="1">
    <source>
        <dbReference type="EMBL" id="MBK7415326.1"/>
    </source>
</evidence>
<gene>
    <name evidence="1" type="ORF">IPJ38_09695</name>
</gene>
<evidence type="ECO:0000313" key="2">
    <source>
        <dbReference type="Proteomes" id="UP000739411"/>
    </source>
</evidence>
<sequence>MTSTAINGYDNIESIFTNSLQAIVGFSVQEFVVQLSDGRRIERSDMNDLAHELHRHGVKAKYVQYEWRAGQRMITAGQQAALCAAIRLHERSCSALAIAA</sequence>
<name>A0A935MYT6_9RHOO</name>
<comment type="caution">
    <text evidence="1">The sequence shown here is derived from an EMBL/GenBank/DDBJ whole genome shotgun (WGS) entry which is preliminary data.</text>
</comment>
<dbReference type="AlphaFoldDB" id="A0A935MYT6"/>
<dbReference type="EMBL" id="JADJMS010000019">
    <property type="protein sequence ID" value="MBK7415326.1"/>
    <property type="molecule type" value="Genomic_DNA"/>
</dbReference>